<sequence>MNLDQPSRENLTFMINEIKDRLNLVNAAIIRPEDYPMDVYEDVQEIYEMVEKKQGSLTMMELEGILQELGDLRK</sequence>
<keyword evidence="2" id="KW-1185">Reference proteome</keyword>
<evidence type="ECO:0000313" key="2">
    <source>
        <dbReference type="Proteomes" id="UP000199387"/>
    </source>
</evidence>
<dbReference type="InterPro" id="IPR009507">
    <property type="entry name" value="UPF0435"/>
</dbReference>
<organism evidence="1 2">
    <name type="scientific">Melghirimyces thermohalophilus</name>
    <dbReference type="NCBI Taxonomy" id="1236220"/>
    <lineage>
        <taxon>Bacteria</taxon>
        <taxon>Bacillati</taxon>
        <taxon>Bacillota</taxon>
        <taxon>Bacilli</taxon>
        <taxon>Bacillales</taxon>
        <taxon>Thermoactinomycetaceae</taxon>
        <taxon>Melghirimyces</taxon>
    </lineage>
</organism>
<accession>A0A1G6K1A4</accession>
<protein>
    <submittedName>
        <fullName evidence="1">Uncharacterized protein YfkK, UPF0435 family</fullName>
    </submittedName>
</protein>
<dbReference type="Pfam" id="PF06569">
    <property type="entry name" value="DUF1128"/>
    <property type="match status" value="1"/>
</dbReference>
<dbReference type="STRING" id="1236220.SAMN04488112_1054"/>
<dbReference type="RefSeq" id="WP_091567097.1">
    <property type="nucleotide sequence ID" value="NZ_FMZA01000005.1"/>
</dbReference>
<gene>
    <name evidence="1" type="ORF">SAMN04488112_1054</name>
</gene>
<dbReference type="Proteomes" id="UP000199387">
    <property type="component" value="Unassembled WGS sequence"/>
</dbReference>
<dbReference type="OrthoDB" id="2361695at2"/>
<dbReference type="EMBL" id="FMZA01000005">
    <property type="protein sequence ID" value="SDC24415.1"/>
    <property type="molecule type" value="Genomic_DNA"/>
</dbReference>
<evidence type="ECO:0000313" key="1">
    <source>
        <dbReference type="EMBL" id="SDC24415.1"/>
    </source>
</evidence>
<proteinExistence type="predicted"/>
<name>A0A1G6K1A4_9BACL</name>
<reference evidence="1 2" key="1">
    <citation type="submission" date="2016-10" db="EMBL/GenBank/DDBJ databases">
        <authorList>
            <person name="de Groot N.N."/>
        </authorList>
    </citation>
    <scope>NUCLEOTIDE SEQUENCE [LARGE SCALE GENOMIC DNA]</scope>
    <source>
        <strain evidence="1 2">DSM 45514</strain>
    </source>
</reference>
<dbReference type="AlphaFoldDB" id="A0A1G6K1A4"/>